<dbReference type="Proteomes" id="UP001067235">
    <property type="component" value="Unassembled WGS sequence"/>
</dbReference>
<evidence type="ECO:0000313" key="7">
    <source>
        <dbReference type="Proteomes" id="UP001067235"/>
    </source>
</evidence>
<comment type="caution">
    <text evidence="6">The sequence shown here is derived from an EMBL/GenBank/DDBJ whole genome shotgun (WGS) entry which is preliminary data.</text>
</comment>
<accession>A0ABT4N6Y8</accession>
<dbReference type="PROSITE" id="PS51257">
    <property type="entry name" value="PROKAR_LIPOPROTEIN"/>
    <property type="match status" value="1"/>
</dbReference>
<keyword evidence="4" id="KW-0732">Signal</keyword>
<organism evidence="6 7">
    <name type="scientific">Gordonia rubripertincta</name>
    <name type="common">Rhodococcus corallinus</name>
    <dbReference type="NCBI Taxonomy" id="36822"/>
    <lineage>
        <taxon>Bacteria</taxon>
        <taxon>Bacillati</taxon>
        <taxon>Actinomycetota</taxon>
        <taxon>Actinomycetes</taxon>
        <taxon>Mycobacteriales</taxon>
        <taxon>Gordoniaceae</taxon>
        <taxon>Gordonia</taxon>
    </lineage>
</organism>
<sequence length="193" mass="20552">MVDRRRTTIAVAASVAAVAALLTGCTTDSNTAPTDTVGGSITAATGVPAQAGPEVTVTRVIDGDTIVVRTTTGDDRTVRLIGVDTPEAVKPGAPVDCFGPQASEYTTALLTGRSVRLEADPATGDTDRYGRHLAYVWTVHDQRLFNLALIDAGAAREYTYQGTRYRYRNTFRAAERTAQSKDFGLWGTCPPPD</sequence>
<feature type="domain" description="TNase-like" evidence="5">
    <location>
        <begin position="51"/>
        <end position="188"/>
    </location>
</feature>
<dbReference type="PANTHER" id="PTHR12302:SF3">
    <property type="entry name" value="SERINE_THREONINE-PROTEIN KINASE 31"/>
    <property type="match status" value="1"/>
</dbReference>
<evidence type="ECO:0000256" key="1">
    <source>
        <dbReference type="ARBA" id="ARBA00022722"/>
    </source>
</evidence>
<dbReference type="Gene3D" id="2.40.50.90">
    <property type="match status" value="1"/>
</dbReference>
<dbReference type="PROSITE" id="PS01123">
    <property type="entry name" value="TNASE_1"/>
    <property type="match status" value="1"/>
</dbReference>
<keyword evidence="2" id="KW-0255">Endonuclease</keyword>
<evidence type="ECO:0000256" key="3">
    <source>
        <dbReference type="ARBA" id="ARBA00022801"/>
    </source>
</evidence>
<keyword evidence="7" id="KW-1185">Reference proteome</keyword>
<evidence type="ECO:0000259" key="5">
    <source>
        <dbReference type="PROSITE" id="PS50830"/>
    </source>
</evidence>
<feature type="chain" id="PRO_5045879209" evidence="4">
    <location>
        <begin position="32"/>
        <end position="193"/>
    </location>
</feature>
<dbReference type="InterPro" id="IPR002071">
    <property type="entry name" value="Thermonucl_AS"/>
</dbReference>
<name>A0ABT4N6Y8_GORRU</name>
<dbReference type="InterPro" id="IPR035437">
    <property type="entry name" value="SNase_OB-fold_sf"/>
</dbReference>
<dbReference type="InterPro" id="IPR016071">
    <property type="entry name" value="Staphylococal_nuclease_OB-fold"/>
</dbReference>
<reference evidence="6" key="1">
    <citation type="submission" date="2022-12" db="EMBL/GenBank/DDBJ databases">
        <authorList>
            <person name="Krivoruchko A.V."/>
            <person name="Elkin A."/>
        </authorList>
    </citation>
    <scope>NUCLEOTIDE SEQUENCE</scope>
    <source>
        <strain evidence="6">IEGM 1388</strain>
    </source>
</reference>
<evidence type="ECO:0000256" key="4">
    <source>
        <dbReference type="SAM" id="SignalP"/>
    </source>
</evidence>
<dbReference type="SMART" id="SM00318">
    <property type="entry name" value="SNc"/>
    <property type="match status" value="1"/>
</dbReference>
<dbReference type="RefSeq" id="WP_301574335.1">
    <property type="nucleotide sequence ID" value="NZ_JAPWIE010000011.1"/>
</dbReference>
<keyword evidence="1" id="KW-0540">Nuclease</keyword>
<gene>
    <name evidence="6" type="ORF">O4213_26960</name>
</gene>
<evidence type="ECO:0000313" key="6">
    <source>
        <dbReference type="EMBL" id="MCZ4553657.1"/>
    </source>
</evidence>
<dbReference type="PROSITE" id="PS01284">
    <property type="entry name" value="TNASE_2"/>
    <property type="match status" value="1"/>
</dbReference>
<dbReference type="SUPFAM" id="SSF50199">
    <property type="entry name" value="Staphylococcal nuclease"/>
    <property type="match status" value="1"/>
</dbReference>
<dbReference type="PANTHER" id="PTHR12302">
    <property type="entry name" value="EBNA2 BINDING PROTEIN P100"/>
    <property type="match status" value="1"/>
</dbReference>
<keyword evidence="3" id="KW-0378">Hydrolase</keyword>
<dbReference type="Pfam" id="PF00565">
    <property type="entry name" value="SNase"/>
    <property type="match status" value="1"/>
</dbReference>
<dbReference type="EMBL" id="JAPWIE010000011">
    <property type="protein sequence ID" value="MCZ4553657.1"/>
    <property type="molecule type" value="Genomic_DNA"/>
</dbReference>
<dbReference type="PROSITE" id="PS50830">
    <property type="entry name" value="TNASE_3"/>
    <property type="match status" value="1"/>
</dbReference>
<evidence type="ECO:0000256" key="2">
    <source>
        <dbReference type="ARBA" id="ARBA00022759"/>
    </source>
</evidence>
<proteinExistence type="predicted"/>
<protein>
    <submittedName>
        <fullName evidence="6">Thermonuclease family protein</fullName>
    </submittedName>
</protein>
<feature type="signal peptide" evidence="4">
    <location>
        <begin position="1"/>
        <end position="31"/>
    </location>
</feature>